<evidence type="ECO:0000256" key="14">
    <source>
        <dbReference type="RuleBase" id="RU004447"/>
    </source>
</evidence>
<feature type="domain" description="Peptidase M16 C-terminal" evidence="17">
    <location>
        <begin position="233"/>
        <end position="410"/>
    </location>
</feature>
<dbReference type="GO" id="GO:0005737">
    <property type="term" value="C:cytoplasm"/>
    <property type="evidence" value="ECO:0007669"/>
    <property type="project" value="UniProtKB-ARBA"/>
</dbReference>
<evidence type="ECO:0000256" key="6">
    <source>
        <dbReference type="ARBA" id="ARBA00022670"/>
    </source>
</evidence>
<dbReference type="InterPro" id="IPR001431">
    <property type="entry name" value="Pept_M16_Zn_BS"/>
</dbReference>
<keyword evidence="9" id="KW-0862">Zinc</keyword>
<sequence>MFSPRYWSFLLIIVAAIVYSVIRHVIQEPVVEPATEPAQTPEVAVSAPQEDTLSNSDDPYQYRYLTLDNGLKVLLVSTPDTDKAAAALTVDAGSADDPAGREGLAHFLEHMLFLGTDPYPDAGEYQAFMSRHGGSHNAFTAYNQTTYFFSINNDALSDALDRFAPFFISPRFDEAYVDREKNAVNAEYSAKLKEDFRRIFSAEKQAMNPQHPYSHFSVGNLDTLADRPDSKVRDDLVQFYQQHYSADRMTLVLAANYPLEQLQEWATTRFAAVPDRQIAARSAPEPMFQPGQLPLDLNVEPVKEIRRLQFTFPMPESLSLYQNKPIQLLTTLLGHEGEGSILALLKQKGWAESLTAGSSLATTFESNIVVQIELTMSGLLHVDDITRILDQYISLLKQGPLPDYLMTEQQQLAQLAFRFREQEDISDYVVRLSSNMLVYPQADIIRGDYKWQPASQQQLQPYLDALDTHNMLRTLIAPNVTTETVDPWYNTPIRIRPSSYVAAASNPSDLDQLHLPVANPFIASDLEGHARSGVSQPQQLVNKPGENVWFYPDSEFHQPVARMILQLQRQDLSEPRRLLIAQLYTRAVNEALNTYSYPASQAGLDYNLSASSQGILLSLNGYQDKQPELLSRVLKAMQSVSMSDDEFSRYQASVRRSLENQQKATPYERGLTELKRTIYEPSFSEEQLLAELPNVTRADVEQFAADLQATSATRLYIHGNISDERAQQLTSLIEQQYPATDGQQTSPQILRLPAGRYQKELGLEHPDKSLVLYMQGTDNSDHERATVALLGQILSAPYYQSIRTEQQLGYIVFATVYPQRSVPGLVFAVQSPTTGPAELYARSETFLNGYRATLAAMTDAEFASFQSGLVTLLTEPAKNMGEKAERFWRDLDIGRTSFDTNSAIAAEVAKVSRDEVVAMFDKMITRNEVPWLALVQGGSLEGWTAASSIDRSQLPVFNPRPAQ</sequence>
<keyword evidence="8" id="KW-0378">Hydrolase</keyword>
<dbReference type="InterPro" id="IPR050626">
    <property type="entry name" value="Peptidase_M16"/>
</dbReference>
<dbReference type="Pfam" id="PF16187">
    <property type="entry name" value="Peptidase_M16_M"/>
    <property type="match status" value="1"/>
</dbReference>
<evidence type="ECO:0000313" key="20">
    <source>
        <dbReference type="EMBL" id="MCY0967141.1"/>
    </source>
</evidence>
<dbReference type="GO" id="GO:0004222">
    <property type="term" value="F:metalloendopeptidase activity"/>
    <property type="evidence" value="ECO:0007669"/>
    <property type="project" value="UniProtKB-EC"/>
</dbReference>
<evidence type="ECO:0000256" key="13">
    <source>
        <dbReference type="ARBA" id="ARBA00033450"/>
    </source>
</evidence>
<dbReference type="PANTHER" id="PTHR43690:SF18">
    <property type="entry name" value="INSULIN-DEGRADING ENZYME-RELATED"/>
    <property type="match status" value="1"/>
</dbReference>
<dbReference type="FunFam" id="3.30.830.10:FF:000012">
    <property type="entry name" value="Protease 3"/>
    <property type="match status" value="1"/>
</dbReference>
<comment type="similarity">
    <text evidence="3 14">Belongs to the peptidase M16 family.</text>
</comment>
<dbReference type="Pfam" id="PF00675">
    <property type="entry name" value="Peptidase_M16"/>
    <property type="match status" value="1"/>
</dbReference>
<comment type="caution">
    <text evidence="20">The sequence shown here is derived from an EMBL/GenBank/DDBJ whole genome shotgun (WGS) entry which is preliminary data.</text>
</comment>
<evidence type="ECO:0000256" key="9">
    <source>
        <dbReference type="ARBA" id="ARBA00022833"/>
    </source>
</evidence>
<evidence type="ECO:0000313" key="21">
    <source>
        <dbReference type="Proteomes" id="UP001150830"/>
    </source>
</evidence>
<dbReference type="PANTHER" id="PTHR43690">
    <property type="entry name" value="NARDILYSIN"/>
    <property type="match status" value="1"/>
</dbReference>
<evidence type="ECO:0000259" key="16">
    <source>
        <dbReference type="Pfam" id="PF00675"/>
    </source>
</evidence>
<dbReference type="GO" id="GO:0006508">
    <property type="term" value="P:proteolysis"/>
    <property type="evidence" value="ECO:0007669"/>
    <property type="project" value="UniProtKB-KW"/>
</dbReference>
<dbReference type="Pfam" id="PF05193">
    <property type="entry name" value="Peptidase_M16_C"/>
    <property type="match status" value="1"/>
</dbReference>
<dbReference type="InterPro" id="IPR011765">
    <property type="entry name" value="Pept_M16_N"/>
</dbReference>
<feature type="region of interest" description="Disordered" evidence="15">
    <location>
        <begin position="33"/>
        <end position="54"/>
    </location>
</feature>
<evidence type="ECO:0000256" key="10">
    <source>
        <dbReference type="ARBA" id="ARBA00023049"/>
    </source>
</evidence>
<dbReference type="InterPro" id="IPR007863">
    <property type="entry name" value="Peptidase_M16_C"/>
</dbReference>
<evidence type="ECO:0000256" key="4">
    <source>
        <dbReference type="ARBA" id="ARBA00012449"/>
    </source>
</evidence>
<dbReference type="Proteomes" id="UP001150830">
    <property type="component" value="Unassembled WGS sequence"/>
</dbReference>
<evidence type="ECO:0000256" key="15">
    <source>
        <dbReference type="SAM" id="MobiDB-lite"/>
    </source>
</evidence>
<evidence type="ECO:0000259" key="18">
    <source>
        <dbReference type="Pfam" id="PF16187"/>
    </source>
</evidence>
<evidence type="ECO:0000256" key="12">
    <source>
        <dbReference type="ARBA" id="ARBA00031184"/>
    </source>
</evidence>
<keyword evidence="21" id="KW-1185">Reference proteome</keyword>
<name>A0A9X3EMM7_9GAMM</name>
<feature type="domain" description="Peptidase M16 middle/third" evidence="18">
    <location>
        <begin position="417"/>
        <end position="691"/>
    </location>
</feature>
<evidence type="ECO:0000256" key="7">
    <source>
        <dbReference type="ARBA" id="ARBA00022723"/>
    </source>
</evidence>
<dbReference type="InterPro" id="IPR054734">
    <property type="entry name" value="PqqF-like_C_4"/>
</dbReference>
<evidence type="ECO:0000256" key="2">
    <source>
        <dbReference type="ARBA" id="ARBA00002184"/>
    </source>
</evidence>
<proteinExistence type="inferred from homology"/>
<keyword evidence="7" id="KW-0479">Metal-binding</keyword>
<evidence type="ECO:0000256" key="1">
    <source>
        <dbReference type="ARBA" id="ARBA00001947"/>
    </source>
</evidence>
<dbReference type="SUPFAM" id="SSF63411">
    <property type="entry name" value="LuxS/MPP-like metallohydrolase"/>
    <property type="match status" value="4"/>
</dbReference>
<dbReference type="RefSeq" id="WP_283175349.1">
    <property type="nucleotide sequence ID" value="NZ_JAPNOA010000059.1"/>
</dbReference>
<evidence type="ECO:0000256" key="8">
    <source>
        <dbReference type="ARBA" id="ARBA00022801"/>
    </source>
</evidence>
<dbReference type="AlphaFoldDB" id="A0A9X3EMM7"/>
<dbReference type="Gene3D" id="3.30.830.10">
    <property type="entry name" value="Metalloenzyme, LuxS/M16 peptidase-like"/>
    <property type="match status" value="4"/>
</dbReference>
<comment type="function">
    <text evidence="2">Endopeptidase that degrades small peptides of less than 7 kDa, such as glucagon and insulin.</text>
</comment>
<dbReference type="EC" id="3.4.24.55" evidence="4"/>
<feature type="domain" description="Coenzyme PQQ synthesis protein F-like C-terminal lobe" evidence="19">
    <location>
        <begin position="789"/>
        <end position="888"/>
    </location>
</feature>
<gene>
    <name evidence="20" type="ORF">OUO13_18330</name>
</gene>
<comment type="cofactor">
    <cofactor evidence="1">
        <name>Zn(2+)</name>
        <dbReference type="ChEBI" id="CHEBI:29105"/>
    </cofactor>
</comment>
<protein>
    <recommendedName>
        <fullName evidence="5">Protease 3</fullName>
        <ecNumber evidence="4">3.4.24.55</ecNumber>
    </recommendedName>
    <alternativeName>
        <fullName evidence="13">Pitrilysin</fullName>
    </alternativeName>
    <alternativeName>
        <fullName evidence="12">Protease III</fullName>
    </alternativeName>
    <alternativeName>
        <fullName evidence="11">Protease pi</fullName>
    </alternativeName>
</protein>
<evidence type="ECO:0000256" key="11">
    <source>
        <dbReference type="ARBA" id="ARBA00029597"/>
    </source>
</evidence>
<evidence type="ECO:0000256" key="3">
    <source>
        <dbReference type="ARBA" id="ARBA00007261"/>
    </source>
</evidence>
<keyword evidence="6" id="KW-0645">Protease</keyword>
<dbReference type="GO" id="GO:0046872">
    <property type="term" value="F:metal ion binding"/>
    <property type="evidence" value="ECO:0007669"/>
    <property type="project" value="UniProtKB-KW"/>
</dbReference>
<keyword evidence="10" id="KW-0482">Metalloprotease</keyword>
<evidence type="ECO:0000259" key="19">
    <source>
        <dbReference type="Pfam" id="PF22456"/>
    </source>
</evidence>
<dbReference type="EMBL" id="JAPNOA010000059">
    <property type="protein sequence ID" value="MCY0967141.1"/>
    <property type="molecule type" value="Genomic_DNA"/>
</dbReference>
<accession>A0A9X3EMM7</accession>
<organism evidence="20 21">
    <name type="scientific">Parathalassolituus penaei</name>
    <dbReference type="NCBI Taxonomy" id="2997323"/>
    <lineage>
        <taxon>Bacteria</taxon>
        <taxon>Pseudomonadati</taxon>
        <taxon>Pseudomonadota</taxon>
        <taxon>Gammaproteobacteria</taxon>
        <taxon>Oceanospirillales</taxon>
        <taxon>Oceanospirillaceae</taxon>
        <taxon>Parathalassolituus</taxon>
    </lineage>
</organism>
<dbReference type="FunFam" id="3.30.830.10:FF:000005">
    <property type="entry name" value="nardilysin isoform X1"/>
    <property type="match status" value="1"/>
</dbReference>
<dbReference type="PROSITE" id="PS00143">
    <property type="entry name" value="INSULINASE"/>
    <property type="match status" value="1"/>
</dbReference>
<dbReference type="InterPro" id="IPR032632">
    <property type="entry name" value="Peptidase_M16_M"/>
</dbReference>
<reference evidence="20" key="1">
    <citation type="submission" date="2022-11" db="EMBL/GenBank/DDBJ databases">
        <title>Parathalassolutuus dongxingensis gen. nov., sp. nov., a novel member of family Oceanospirillaceae isolated from a coastal shrimp pond in Guangxi, China.</title>
        <authorList>
            <person name="Chen H."/>
        </authorList>
    </citation>
    <scope>NUCLEOTIDE SEQUENCE</scope>
    <source>
        <strain evidence="20">G-43</strain>
    </source>
</reference>
<feature type="domain" description="Peptidase M16 N-terminal" evidence="16">
    <location>
        <begin position="72"/>
        <end position="195"/>
    </location>
</feature>
<evidence type="ECO:0000259" key="17">
    <source>
        <dbReference type="Pfam" id="PF05193"/>
    </source>
</evidence>
<dbReference type="Pfam" id="PF22456">
    <property type="entry name" value="PqqF-like_C_4"/>
    <property type="match status" value="1"/>
</dbReference>
<dbReference type="InterPro" id="IPR011249">
    <property type="entry name" value="Metalloenz_LuxS/M16"/>
</dbReference>
<evidence type="ECO:0000256" key="5">
    <source>
        <dbReference type="ARBA" id="ARBA00017565"/>
    </source>
</evidence>